<protein>
    <submittedName>
        <fullName evidence="2">Uncharacterized protein</fullName>
    </submittedName>
</protein>
<dbReference type="PANTHER" id="PTHR16306">
    <property type="entry name" value="TRANSLIN-ASSOCIATED FACTOR X-INTERACTING PROTEIN 1"/>
    <property type="match status" value="1"/>
</dbReference>
<dbReference type="PANTHER" id="PTHR16306:SF0">
    <property type="entry name" value="TRANSLIN-ASSOCIATED FACTOR X-INTERACTING PROTEIN 1"/>
    <property type="match status" value="1"/>
</dbReference>
<dbReference type="OrthoDB" id="1305at2759"/>
<organism evidence="2 3">
    <name type="scientific">Porphyra umbilicalis</name>
    <name type="common">Purple laver</name>
    <name type="synonym">Red alga</name>
    <dbReference type="NCBI Taxonomy" id="2786"/>
    <lineage>
        <taxon>Eukaryota</taxon>
        <taxon>Rhodophyta</taxon>
        <taxon>Bangiophyceae</taxon>
        <taxon>Bangiales</taxon>
        <taxon>Bangiaceae</taxon>
        <taxon>Porphyra</taxon>
    </lineage>
</organism>
<feature type="compositionally biased region" description="Pro residues" evidence="1">
    <location>
        <begin position="779"/>
        <end position="794"/>
    </location>
</feature>
<feature type="compositionally biased region" description="Gly residues" evidence="1">
    <location>
        <begin position="83"/>
        <end position="97"/>
    </location>
</feature>
<reference evidence="2 3" key="1">
    <citation type="submission" date="2017-03" db="EMBL/GenBank/DDBJ databases">
        <title>WGS assembly of Porphyra umbilicalis.</title>
        <authorList>
            <person name="Brawley S.H."/>
            <person name="Blouin N.A."/>
            <person name="Ficko-Blean E."/>
            <person name="Wheeler G.L."/>
            <person name="Lohr M."/>
            <person name="Goodson H.V."/>
            <person name="Jenkins J.W."/>
            <person name="Blaby-Haas C.E."/>
            <person name="Helliwell K.E."/>
            <person name="Chan C."/>
            <person name="Marriage T."/>
            <person name="Bhattacharya D."/>
            <person name="Klein A.S."/>
            <person name="Badis Y."/>
            <person name="Brodie J."/>
            <person name="Cao Y."/>
            <person name="Collen J."/>
            <person name="Dittami S.M."/>
            <person name="Gachon C.M."/>
            <person name="Green B.R."/>
            <person name="Karpowicz S."/>
            <person name="Kim J.W."/>
            <person name="Kudahl U."/>
            <person name="Lin S."/>
            <person name="Michel G."/>
            <person name="Mittag M."/>
            <person name="Olson B.J."/>
            <person name="Pangilinan J."/>
            <person name="Peng Y."/>
            <person name="Qiu H."/>
            <person name="Shu S."/>
            <person name="Singer J.T."/>
            <person name="Smith A.G."/>
            <person name="Sprecher B.N."/>
            <person name="Wagner V."/>
            <person name="Wang W."/>
            <person name="Wang Z.-Y."/>
            <person name="Yan J."/>
            <person name="Yarish C."/>
            <person name="Zoeuner-Riek S."/>
            <person name="Zhuang Y."/>
            <person name="Zou Y."/>
            <person name="Lindquist E.A."/>
            <person name="Grimwood J."/>
            <person name="Barry K."/>
            <person name="Rokhsar D.S."/>
            <person name="Schmutz J."/>
            <person name="Stiller J.W."/>
            <person name="Grossman A.R."/>
            <person name="Prochnik S.E."/>
        </authorList>
    </citation>
    <scope>NUCLEOTIDE SEQUENCE [LARGE SCALE GENOMIC DNA]</scope>
    <source>
        <strain evidence="2">4086291</strain>
    </source>
</reference>
<feature type="compositionally biased region" description="Low complexity" evidence="1">
    <location>
        <begin position="725"/>
        <end position="739"/>
    </location>
</feature>
<feature type="region of interest" description="Disordered" evidence="1">
    <location>
        <begin position="182"/>
        <end position="205"/>
    </location>
</feature>
<feature type="compositionally biased region" description="Acidic residues" evidence="1">
    <location>
        <begin position="101"/>
        <end position="110"/>
    </location>
</feature>
<feature type="region of interest" description="Disordered" evidence="1">
    <location>
        <begin position="64"/>
        <end position="167"/>
    </location>
</feature>
<evidence type="ECO:0000313" key="3">
    <source>
        <dbReference type="Proteomes" id="UP000218209"/>
    </source>
</evidence>
<evidence type="ECO:0000256" key="1">
    <source>
        <dbReference type="SAM" id="MobiDB-lite"/>
    </source>
</evidence>
<proteinExistence type="predicted"/>
<evidence type="ECO:0000313" key="2">
    <source>
        <dbReference type="EMBL" id="OSX80891.1"/>
    </source>
</evidence>
<feature type="region of interest" description="Disordered" evidence="1">
    <location>
        <begin position="583"/>
        <end position="619"/>
    </location>
</feature>
<dbReference type="EMBL" id="KV918767">
    <property type="protein sequence ID" value="OSX80891.1"/>
    <property type="molecule type" value="Genomic_DNA"/>
</dbReference>
<keyword evidence="3" id="KW-1185">Reference proteome</keyword>
<gene>
    <name evidence="2" type="ORF">BU14_0031s0061</name>
</gene>
<feature type="compositionally biased region" description="Gly residues" evidence="1">
    <location>
        <begin position="607"/>
        <end position="617"/>
    </location>
</feature>
<accession>A0A1X6PJ51</accession>
<name>A0A1X6PJ51_PORUM</name>
<feature type="compositionally biased region" description="Gly residues" evidence="1">
    <location>
        <begin position="123"/>
        <end position="158"/>
    </location>
</feature>
<dbReference type="GO" id="GO:0005737">
    <property type="term" value="C:cytoplasm"/>
    <property type="evidence" value="ECO:0007669"/>
    <property type="project" value="TreeGrafter"/>
</dbReference>
<dbReference type="Proteomes" id="UP000218209">
    <property type="component" value="Unassembled WGS sequence"/>
</dbReference>
<feature type="region of interest" description="Disordered" evidence="1">
    <location>
        <begin position="653"/>
        <end position="800"/>
    </location>
</feature>
<feature type="compositionally biased region" description="Low complexity" evidence="1">
    <location>
        <begin position="64"/>
        <end position="82"/>
    </location>
</feature>
<dbReference type="AlphaFoldDB" id="A0A1X6PJ51"/>
<sequence>MCSVGGHLPLRLLVGPPGPDMAAARWALSNVPAAGGWAQRPPPPCRRPAWMPALTAVVPSPAPTTLPSTAVPLLPPTSRAGAVGRGGGDCGGGGPVMAGGEEAEDGDDGEDSKPSSSPDAGDGEGGGRYGGSAGGRGGGGGGGSGGGGGAGGARGGEGGDGDDDADVATHKFGWHMCLHRLVQPSPSQGGSSGPVRDDPPNVAAGQCSPADFDLTIALSRPLTWDFARNEWRWPKSWRFPDVVVRASRAPSDVDIDAYLTVVTEGAEAGTLLDVGITASDGSSSSVQNARLSRSGECRFSRLRLATTGSAHGGQRFQLFLRLSRADNPSIVLTTVLCTPFSAYSRKNSDRKRRWNHASSSREEPGAVSFAPFEPDVFDRPFVRKVTSAQQGTVEEVVDNSVTGLLRYFRAPNIRNKSRHPVFLAVRFDRVVDLYCNAEAYPADDDAAVRAFIAACGTQFAEPPPTTTETSAAGAAGEATPWMLTLIPGAGNDGRDADEDPAGGEANAQRLFELLSNVKAPLVSCAASPAHLPPGFRRWRDTARLRSVYTSMYAAGAALSATKKRRRAGNYSFRVESSLQAIKAEEVPATGSPPARGAAATGDKTGVGVAGGSSGGSASGVAAVPPVTGSPPGVAAATAAVAAVAAAAAVHASSAPAPQRPVEGLPAGRPSVGGPAAVADASATDPRGAAPPLASAATYTHPPEPPVELPRADAHGTLPPPPGHSLPPASLAPDIKAPLPRAEEPLPPGHPSSSLLADQRRPAGGGEAWNSGEPASGGDAPPPAPRPAFGTPPPYGTGSGRKVADTLVAHVRELHKQQRVSLQRLQSDAFVAVADGDGAVNMRNSFVSVREALLLHATVSGLLFGVLGDRVAGVAESYEFDLAAQLHMVRSLDATLTTEDITSVFMAVNKLVALVTAHLDKVAVHLLPKFEVCFSDEELTPLLHRIRSSGQAAEGFAERLRSLGGTLGRP</sequence>